<sequence length="59" mass="6618">MEKTIVPVPTEKLQSTNIDDPNRNQLACQLTVNKQNLNIFNNAQPEILKIILKELMAGA</sequence>
<accession>A0A512PQ59</accession>
<reference evidence="1 2" key="1">
    <citation type="submission" date="2019-07" db="EMBL/GenBank/DDBJ databases">
        <title>Whole genome shotgun sequence of Lactobacillus rapi NBRC 109618.</title>
        <authorList>
            <person name="Hosoyama A."/>
            <person name="Uohara A."/>
            <person name="Ohji S."/>
            <person name="Ichikawa N."/>
        </authorList>
    </citation>
    <scope>NUCLEOTIDE SEQUENCE [LARGE SCALE GENOMIC DNA]</scope>
    <source>
        <strain evidence="1 2">NBRC 109618</strain>
    </source>
</reference>
<organism evidence="1 2">
    <name type="scientific">Lentilactobacillus rapi</name>
    <dbReference type="NCBI Taxonomy" id="481723"/>
    <lineage>
        <taxon>Bacteria</taxon>
        <taxon>Bacillati</taxon>
        <taxon>Bacillota</taxon>
        <taxon>Bacilli</taxon>
        <taxon>Lactobacillales</taxon>
        <taxon>Lactobacillaceae</taxon>
        <taxon>Lentilactobacillus</taxon>
    </lineage>
</organism>
<dbReference type="STRING" id="1423795.FD12_GL000707"/>
<evidence type="ECO:0000313" key="2">
    <source>
        <dbReference type="Proteomes" id="UP000321569"/>
    </source>
</evidence>
<evidence type="ECO:0000313" key="1">
    <source>
        <dbReference type="EMBL" id="GEP73338.1"/>
    </source>
</evidence>
<dbReference type="AlphaFoldDB" id="A0A512PQ59"/>
<name>A0A512PQ59_9LACO</name>
<dbReference type="OrthoDB" id="2305807at2"/>
<protein>
    <submittedName>
        <fullName evidence="1">Uncharacterized protein</fullName>
    </submittedName>
</protein>
<gene>
    <name evidence="1" type="ORF">LRA02_22060</name>
</gene>
<dbReference type="EMBL" id="BKAM01000067">
    <property type="protein sequence ID" value="GEP73338.1"/>
    <property type="molecule type" value="Genomic_DNA"/>
</dbReference>
<dbReference type="RefSeq" id="WP_054747675.1">
    <property type="nucleotide sequence ID" value="NZ_BKAM01000067.1"/>
</dbReference>
<dbReference type="Proteomes" id="UP000321569">
    <property type="component" value="Unassembled WGS sequence"/>
</dbReference>
<proteinExistence type="predicted"/>
<comment type="caution">
    <text evidence="1">The sequence shown here is derived from an EMBL/GenBank/DDBJ whole genome shotgun (WGS) entry which is preliminary data.</text>
</comment>